<evidence type="ECO:0000313" key="3">
    <source>
        <dbReference type="Proteomes" id="UP000887116"/>
    </source>
</evidence>
<reference evidence="2" key="1">
    <citation type="submission" date="2020-07" db="EMBL/GenBank/DDBJ databases">
        <title>Multicomponent nature underlies the extraordinary mechanical properties of spider dragline silk.</title>
        <authorList>
            <person name="Kono N."/>
            <person name="Nakamura H."/>
            <person name="Mori M."/>
            <person name="Yoshida Y."/>
            <person name="Ohtoshi R."/>
            <person name="Malay A.D."/>
            <person name="Moran D.A.P."/>
            <person name="Tomita M."/>
            <person name="Numata K."/>
            <person name="Arakawa K."/>
        </authorList>
    </citation>
    <scope>NUCLEOTIDE SEQUENCE</scope>
</reference>
<keyword evidence="1" id="KW-1133">Transmembrane helix</keyword>
<evidence type="ECO:0000256" key="1">
    <source>
        <dbReference type="SAM" id="Phobius"/>
    </source>
</evidence>
<sequence>MKDAKVGDVCLVHVKVNGLFKFILGCVYIHLVIANAEIKLFMFQSLLKYSKIIAKTIPDYDPDPNTQVMAVGDFNVNVSQDCSLPGFKLSEFNLSCFETS</sequence>
<dbReference type="OrthoDB" id="7422006at2759"/>
<keyword evidence="1" id="KW-0812">Transmembrane</keyword>
<gene>
    <name evidence="2" type="ORF">TNCT_226971</name>
</gene>
<proteinExistence type="predicted"/>
<dbReference type="Proteomes" id="UP000887116">
    <property type="component" value="Unassembled WGS sequence"/>
</dbReference>
<name>A0A8X6LXE3_TRICU</name>
<feature type="transmembrane region" description="Helical" evidence="1">
    <location>
        <begin position="22"/>
        <end position="42"/>
    </location>
</feature>
<keyword evidence="1" id="KW-0472">Membrane</keyword>
<accession>A0A8X6LXE3</accession>
<keyword evidence="3" id="KW-1185">Reference proteome</keyword>
<dbReference type="AlphaFoldDB" id="A0A8X6LXE3"/>
<comment type="caution">
    <text evidence="2">The sequence shown here is derived from an EMBL/GenBank/DDBJ whole genome shotgun (WGS) entry which is preliminary data.</text>
</comment>
<dbReference type="EMBL" id="BMAO01028539">
    <property type="protein sequence ID" value="GFR25495.1"/>
    <property type="molecule type" value="Genomic_DNA"/>
</dbReference>
<organism evidence="2 3">
    <name type="scientific">Trichonephila clavata</name>
    <name type="common">Joro spider</name>
    <name type="synonym">Nephila clavata</name>
    <dbReference type="NCBI Taxonomy" id="2740835"/>
    <lineage>
        <taxon>Eukaryota</taxon>
        <taxon>Metazoa</taxon>
        <taxon>Ecdysozoa</taxon>
        <taxon>Arthropoda</taxon>
        <taxon>Chelicerata</taxon>
        <taxon>Arachnida</taxon>
        <taxon>Araneae</taxon>
        <taxon>Araneomorphae</taxon>
        <taxon>Entelegynae</taxon>
        <taxon>Araneoidea</taxon>
        <taxon>Nephilidae</taxon>
        <taxon>Trichonephila</taxon>
    </lineage>
</organism>
<evidence type="ECO:0000313" key="2">
    <source>
        <dbReference type="EMBL" id="GFR25495.1"/>
    </source>
</evidence>
<protein>
    <submittedName>
        <fullName evidence="2">Uncharacterized protein</fullName>
    </submittedName>
</protein>